<dbReference type="InterPro" id="IPR009061">
    <property type="entry name" value="DNA-bd_dom_put_sf"/>
</dbReference>
<keyword evidence="1" id="KW-0238">DNA-binding</keyword>
<dbReference type="RefSeq" id="WP_114532084.1">
    <property type="nucleotide sequence ID" value="NZ_QQBH01000028.1"/>
</dbReference>
<dbReference type="PANTHER" id="PTHR30204">
    <property type="entry name" value="REDOX-CYCLING DRUG-SENSING TRANSCRIPTIONAL ACTIVATOR SOXR"/>
    <property type="match status" value="1"/>
</dbReference>
<reference evidence="4 5" key="1">
    <citation type="submission" date="2018-07" db="EMBL/GenBank/DDBJ databases">
        <title>Genome guided investigation of antibiotics producing actinomycetales strain isolated from a Macau mangrove ecosystem.</title>
        <authorList>
            <person name="Hu D."/>
        </authorList>
    </citation>
    <scope>NUCLEOTIDE SEQUENCE [LARGE SCALE GENOMIC DNA]</scope>
    <source>
        <strain evidence="4 5">2297</strain>
    </source>
</reference>
<dbReference type="InterPro" id="IPR047057">
    <property type="entry name" value="MerR_fam"/>
</dbReference>
<dbReference type="PROSITE" id="PS00552">
    <property type="entry name" value="HTH_MERR_1"/>
    <property type="match status" value="1"/>
</dbReference>
<dbReference type="Gene3D" id="1.10.1660.10">
    <property type="match status" value="1"/>
</dbReference>
<evidence type="ECO:0000259" key="3">
    <source>
        <dbReference type="PROSITE" id="PS50937"/>
    </source>
</evidence>
<sequence>MRIGELARRAGVSTRALRYYEEQGLLHPQRTVHGHRDYPESAVSRVALIRQLYAAGLTSRLIFAVLPAIDARHLEPALLRRLLDERAGIHLKLAELQEKGRRLDMLIERATQPSAEPCPALLDSAPHGPSPTRRRGGRHSASDNTSG</sequence>
<evidence type="ECO:0000256" key="2">
    <source>
        <dbReference type="SAM" id="MobiDB-lite"/>
    </source>
</evidence>
<dbReference type="GO" id="GO:0003700">
    <property type="term" value="F:DNA-binding transcription factor activity"/>
    <property type="evidence" value="ECO:0007669"/>
    <property type="project" value="InterPro"/>
</dbReference>
<dbReference type="SMART" id="SM00422">
    <property type="entry name" value="HTH_MERR"/>
    <property type="match status" value="1"/>
</dbReference>
<dbReference type="PANTHER" id="PTHR30204:SF97">
    <property type="entry name" value="MERR FAMILY REGULATORY PROTEIN"/>
    <property type="match status" value="1"/>
</dbReference>
<feature type="domain" description="HTH merR-type" evidence="3">
    <location>
        <begin position="1"/>
        <end position="57"/>
    </location>
</feature>
<dbReference type="SUPFAM" id="SSF46955">
    <property type="entry name" value="Putative DNA-binding domain"/>
    <property type="match status" value="1"/>
</dbReference>
<evidence type="ECO:0000313" key="5">
    <source>
        <dbReference type="Proteomes" id="UP000253742"/>
    </source>
</evidence>
<dbReference type="Proteomes" id="UP000253742">
    <property type="component" value="Unassembled WGS sequence"/>
</dbReference>
<dbReference type="Pfam" id="PF13411">
    <property type="entry name" value="MerR_1"/>
    <property type="match status" value="1"/>
</dbReference>
<evidence type="ECO:0000313" key="4">
    <source>
        <dbReference type="EMBL" id="RDD85317.1"/>
    </source>
</evidence>
<dbReference type="GO" id="GO:0003677">
    <property type="term" value="F:DNA binding"/>
    <property type="evidence" value="ECO:0007669"/>
    <property type="project" value="UniProtKB-KW"/>
</dbReference>
<dbReference type="AlphaFoldDB" id="A0A369UXW3"/>
<comment type="caution">
    <text evidence="4">The sequence shown here is derived from an EMBL/GenBank/DDBJ whole genome shotgun (WGS) entry which is preliminary data.</text>
</comment>
<dbReference type="OrthoDB" id="3824912at2"/>
<organism evidence="4 5">
    <name type="scientific">Streptomyces parvulus</name>
    <dbReference type="NCBI Taxonomy" id="146923"/>
    <lineage>
        <taxon>Bacteria</taxon>
        <taxon>Bacillati</taxon>
        <taxon>Actinomycetota</taxon>
        <taxon>Actinomycetes</taxon>
        <taxon>Kitasatosporales</taxon>
        <taxon>Streptomycetaceae</taxon>
        <taxon>Streptomyces</taxon>
    </lineage>
</organism>
<feature type="region of interest" description="Disordered" evidence="2">
    <location>
        <begin position="114"/>
        <end position="147"/>
    </location>
</feature>
<protein>
    <submittedName>
        <fullName evidence="4">MerR family transcriptional regulator</fullName>
    </submittedName>
</protein>
<gene>
    <name evidence="4" type="ORF">DVZ84_30505</name>
</gene>
<dbReference type="InterPro" id="IPR000551">
    <property type="entry name" value="MerR-type_HTH_dom"/>
</dbReference>
<evidence type="ECO:0000256" key="1">
    <source>
        <dbReference type="ARBA" id="ARBA00023125"/>
    </source>
</evidence>
<proteinExistence type="predicted"/>
<name>A0A369UXW3_9ACTN</name>
<accession>A0A369UXW3</accession>
<dbReference type="EMBL" id="QQBH01000028">
    <property type="protein sequence ID" value="RDD85317.1"/>
    <property type="molecule type" value="Genomic_DNA"/>
</dbReference>
<dbReference type="PROSITE" id="PS50937">
    <property type="entry name" value="HTH_MERR_2"/>
    <property type="match status" value="1"/>
</dbReference>
<dbReference type="PRINTS" id="PR00040">
    <property type="entry name" value="HTHMERR"/>
</dbReference>